<dbReference type="EMBL" id="JAEPRA010000008">
    <property type="protein sequence ID" value="KAG2181862.1"/>
    <property type="molecule type" value="Genomic_DNA"/>
</dbReference>
<gene>
    <name evidence="1" type="ORF">INT44_008678</name>
</gene>
<organism evidence="1 2">
    <name type="scientific">Umbelopsis vinacea</name>
    <dbReference type="NCBI Taxonomy" id="44442"/>
    <lineage>
        <taxon>Eukaryota</taxon>
        <taxon>Fungi</taxon>
        <taxon>Fungi incertae sedis</taxon>
        <taxon>Mucoromycota</taxon>
        <taxon>Mucoromycotina</taxon>
        <taxon>Umbelopsidomycetes</taxon>
        <taxon>Umbelopsidales</taxon>
        <taxon>Umbelopsidaceae</taxon>
        <taxon>Umbelopsis</taxon>
    </lineage>
</organism>
<dbReference type="OrthoDB" id="2275666at2759"/>
<keyword evidence="2" id="KW-1185">Reference proteome</keyword>
<dbReference type="AlphaFoldDB" id="A0A8H7PX18"/>
<dbReference type="Proteomes" id="UP000612746">
    <property type="component" value="Unassembled WGS sequence"/>
</dbReference>
<sequence length="352" mass="40540">MSFISKKQALCIFFCEKYTEAAAETLTLRLSSIIGCDICYGDDPQIPMLQTVSRIISMPHLFHEYHDNSPELVRSPDRVNFKIYGELKDYMNQVYTVETPSDGKLYESKEMTMKDIYLEVVHLTDLFDDKSIRSFSTWCGKVKLDCLRSEPSRNNAQGTERARSRFLWVLRNEHRAKATVNVRRCHKAQIEGLKCNNFDVIGYVRKSPGKERTSARLSLLASMIERLKEDSSVIKVFGSYSSTSNQRFADRDFVDPVHVPNTLGNTQDLLRHLSTSNKPVAIVAIDFAGLTTNVNDLVKLLRDYETIKMVLIENIQAHNKTYCFTREQLLKDETVLQQFNCRPELIRRSLRS</sequence>
<proteinExistence type="predicted"/>
<evidence type="ECO:0000313" key="1">
    <source>
        <dbReference type="EMBL" id="KAG2181862.1"/>
    </source>
</evidence>
<protein>
    <submittedName>
        <fullName evidence="1">Uncharacterized protein</fullName>
    </submittedName>
</protein>
<name>A0A8H7PX18_9FUNG</name>
<reference evidence="1" key="1">
    <citation type="submission" date="2020-12" db="EMBL/GenBank/DDBJ databases">
        <title>Metabolic potential, ecology and presence of endohyphal bacteria is reflected in genomic diversity of Mucoromycotina.</title>
        <authorList>
            <person name="Muszewska A."/>
            <person name="Okrasinska A."/>
            <person name="Steczkiewicz K."/>
            <person name="Drgas O."/>
            <person name="Orlowska M."/>
            <person name="Perlinska-Lenart U."/>
            <person name="Aleksandrzak-Piekarczyk T."/>
            <person name="Szatraj K."/>
            <person name="Zielenkiewicz U."/>
            <person name="Pilsyk S."/>
            <person name="Malc E."/>
            <person name="Mieczkowski P."/>
            <person name="Kruszewska J.S."/>
            <person name="Biernat P."/>
            <person name="Pawlowska J."/>
        </authorList>
    </citation>
    <scope>NUCLEOTIDE SEQUENCE</scope>
    <source>
        <strain evidence="1">WA0000051536</strain>
    </source>
</reference>
<comment type="caution">
    <text evidence="1">The sequence shown here is derived from an EMBL/GenBank/DDBJ whole genome shotgun (WGS) entry which is preliminary data.</text>
</comment>
<accession>A0A8H7PX18</accession>
<evidence type="ECO:0000313" key="2">
    <source>
        <dbReference type="Proteomes" id="UP000612746"/>
    </source>
</evidence>